<dbReference type="Pfam" id="PF00072">
    <property type="entry name" value="Response_reg"/>
    <property type="match status" value="1"/>
</dbReference>
<dbReference type="SUPFAM" id="SSF55874">
    <property type="entry name" value="ATPase domain of HSP90 chaperone/DNA topoisomerase II/histidine kinase"/>
    <property type="match status" value="1"/>
</dbReference>
<name>A0A2G7T8M5_9FLAO</name>
<dbReference type="EMBL" id="PEKC01000022">
    <property type="protein sequence ID" value="PII36254.1"/>
    <property type="molecule type" value="Genomic_DNA"/>
</dbReference>
<dbReference type="InterPro" id="IPR004358">
    <property type="entry name" value="Sig_transdc_His_kin-like_C"/>
</dbReference>
<evidence type="ECO:0000256" key="3">
    <source>
        <dbReference type="ARBA" id="ARBA00022553"/>
    </source>
</evidence>
<protein>
    <recommendedName>
        <fullName evidence="2">histidine kinase</fullName>
        <ecNumber evidence="2">2.7.13.3</ecNumber>
    </recommendedName>
</protein>
<comment type="caution">
    <text evidence="7">The sequence shown here is derived from an EMBL/GenBank/DDBJ whole genome shotgun (WGS) entry which is preliminary data.</text>
</comment>
<dbReference type="SUPFAM" id="SSF52172">
    <property type="entry name" value="CheY-like"/>
    <property type="match status" value="1"/>
</dbReference>
<proteinExistence type="predicted"/>
<dbReference type="InterPro" id="IPR036097">
    <property type="entry name" value="HisK_dim/P_sf"/>
</dbReference>
<dbReference type="PANTHER" id="PTHR43547">
    <property type="entry name" value="TWO-COMPONENT HISTIDINE KINASE"/>
    <property type="match status" value="1"/>
</dbReference>
<dbReference type="PROSITE" id="PS50109">
    <property type="entry name" value="HIS_KIN"/>
    <property type="match status" value="1"/>
</dbReference>
<evidence type="ECO:0000256" key="2">
    <source>
        <dbReference type="ARBA" id="ARBA00012438"/>
    </source>
</evidence>
<evidence type="ECO:0000259" key="6">
    <source>
        <dbReference type="PROSITE" id="PS50110"/>
    </source>
</evidence>
<dbReference type="GO" id="GO:0000155">
    <property type="term" value="F:phosphorelay sensor kinase activity"/>
    <property type="evidence" value="ECO:0007669"/>
    <property type="project" value="InterPro"/>
</dbReference>
<dbReference type="InterPro" id="IPR003661">
    <property type="entry name" value="HisK_dim/P_dom"/>
</dbReference>
<dbReference type="InterPro" id="IPR001789">
    <property type="entry name" value="Sig_transdc_resp-reg_receiver"/>
</dbReference>
<organism evidence="7">
    <name type="scientific">Chryseobacterium sp. B5</name>
    <dbReference type="NCBI Taxonomy" id="2050562"/>
    <lineage>
        <taxon>Bacteria</taxon>
        <taxon>Pseudomonadati</taxon>
        <taxon>Bacteroidota</taxon>
        <taxon>Flavobacteriia</taxon>
        <taxon>Flavobacteriales</taxon>
        <taxon>Weeksellaceae</taxon>
        <taxon>Chryseobacterium group</taxon>
        <taxon>Chryseobacterium</taxon>
    </lineage>
</organism>
<feature type="modified residue" description="4-aspartylphosphate" evidence="4">
    <location>
        <position position="74"/>
    </location>
</feature>
<dbReference type="InterPro" id="IPR005467">
    <property type="entry name" value="His_kinase_dom"/>
</dbReference>
<sequence>MSIQRAPTRQNTERESMSQTDRVKCLIVDDIAENLIAIEALLQRDGIEFLKAHSGPEALELLLDHGDVALALLDVQMPEMNGFELAELIRGSERTRHIPLIFMTAGSREHNWQFRGYESGAVDFLYKPIDPHMLTTKANVFFELHQRKQALAQQLQERTEALRINEMFMAVLSHDLRTPLQSIKAAATVLTRQPDPSKVANMAERMLSSSQRMSRMIEDLLDVTRIRQAEGLPLSPQPASLQTLLQRTLQEVETGFPERRLESEMLGNLEGIWDGERLCQVLTNLLGNAMHHGDPAQPVQVTADGRQDDRVSITVRNGGTIPAQLLPTLFNPFRGGERRPGQHQGLGLGLFIAHQIVRSHGGRIDVRSADGVTSFRVELPREAAVGGSKAVL</sequence>
<dbReference type="CDD" id="cd00082">
    <property type="entry name" value="HisKA"/>
    <property type="match status" value="1"/>
</dbReference>
<dbReference type="Gene3D" id="1.10.287.130">
    <property type="match status" value="1"/>
</dbReference>
<dbReference type="Pfam" id="PF02518">
    <property type="entry name" value="HATPase_c"/>
    <property type="match status" value="1"/>
</dbReference>
<dbReference type="AlphaFoldDB" id="A0A2G7T8M5"/>
<dbReference type="PANTHER" id="PTHR43547:SF2">
    <property type="entry name" value="HYBRID SIGNAL TRANSDUCTION HISTIDINE KINASE C"/>
    <property type="match status" value="1"/>
</dbReference>
<evidence type="ECO:0000256" key="4">
    <source>
        <dbReference type="PROSITE-ProRule" id="PRU00169"/>
    </source>
</evidence>
<keyword evidence="7" id="KW-0808">Transferase</keyword>
<feature type="domain" description="Response regulatory" evidence="6">
    <location>
        <begin position="24"/>
        <end position="142"/>
    </location>
</feature>
<dbReference type="EC" id="2.7.13.3" evidence="2"/>
<evidence type="ECO:0000259" key="5">
    <source>
        <dbReference type="PROSITE" id="PS50109"/>
    </source>
</evidence>
<keyword evidence="3 4" id="KW-0597">Phosphoprotein</keyword>
<dbReference type="CDD" id="cd00075">
    <property type="entry name" value="HATPase"/>
    <property type="match status" value="1"/>
</dbReference>
<dbReference type="PRINTS" id="PR00344">
    <property type="entry name" value="BCTRLSENSOR"/>
</dbReference>
<keyword evidence="7" id="KW-0418">Kinase</keyword>
<accession>A0A2G7T8M5</accession>
<gene>
    <name evidence="7" type="ORF">CTI11_08360</name>
</gene>
<evidence type="ECO:0000256" key="1">
    <source>
        <dbReference type="ARBA" id="ARBA00000085"/>
    </source>
</evidence>
<dbReference type="SMART" id="SM00387">
    <property type="entry name" value="HATPase_c"/>
    <property type="match status" value="1"/>
</dbReference>
<dbReference type="SUPFAM" id="SSF47384">
    <property type="entry name" value="Homodimeric domain of signal transducing histidine kinase"/>
    <property type="match status" value="1"/>
</dbReference>
<dbReference type="SMART" id="SM00388">
    <property type="entry name" value="HisKA"/>
    <property type="match status" value="1"/>
</dbReference>
<dbReference type="PROSITE" id="PS50110">
    <property type="entry name" value="RESPONSE_REGULATORY"/>
    <property type="match status" value="1"/>
</dbReference>
<comment type="catalytic activity">
    <reaction evidence="1">
        <text>ATP + protein L-histidine = ADP + protein N-phospho-L-histidine.</text>
        <dbReference type="EC" id="2.7.13.3"/>
    </reaction>
</comment>
<dbReference type="Gene3D" id="3.40.50.2300">
    <property type="match status" value="1"/>
</dbReference>
<reference evidence="7" key="1">
    <citation type="submission" date="2017-10" db="EMBL/GenBank/DDBJ databases">
        <title>Chryseobacterium sp. B5 is a hydrocarbonoclastic and plant growth promoting bacterium.</title>
        <authorList>
            <person name="Thijs S."/>
            <person name="Gkorezis P."/>
            <person name="Van Hamme J."/>
        </authorList>
    </citation>
    <scope>NUCLEOTIDE SEQUENCE</scope>
    <source>
        <strain evidence="7">B5</strain>
    </source>
</reference>
<dbReference type="SMART" id="SM00448">
    <property type="entry name" value="REC"/>
    <property type="match status" value="1"/>
</dbReference>
<feature type="domain" description="Histidine kinase" evidence="5">
    <location>
        <begin position="171"/>
        <end position="383"/>
    </location>
</feature>
<dbReference type="Pfam" id="PF00512">
    <property type="entry name" value="HisKA"/>
    <property type="match status" value="1"/>
</dbReference>
<dbReference type="InterPro" id="IPR011006">
    <property type="entry name" value="CheY-like_superfamily"/>
</dbReference>
<evidence type="ECO:0000313" key="7">
    <source>
        <dbReference type="EMBL" id="PII36254.1"/>
    </source>
</evidence>
<dbReference type="InterPro" id="IPR036890">
    <property type="entry name" value="HATPase_C_sf"/>
</dbReference>
<dbReference type="InterPro" id="IPR003594">
    <property type="entry name" value="HATPase_dom"/>
</dbReference>
<dbReference type="Gene3D" id="3.30.565.10">
    <property type="entry name" value="Histidine kinase-like ATPase, C-terminal domain"/>
    <property type="match status" value="1"/>
</dbReference>